<gene>
    <name evidence="9" type="ORF">CYY_003025</name>
</gene>
<feature type="compositionally biased region" description="Low complexity" evidence="8">
    <location>
        <begin position="467"/>
        <end position="479"/>
    </location>
</feature>
<dbReference type="GO" id="GO:0055085">
    <property type="term" value="P:transmembrane transport"/>
    <property type="evidence" value="ECO:0007669"/>
    <property type="project" value="InterPro"/>
</dbReference>
<evidence type="ECO:0000313" key="10">
    <source>
        <dbReference type="Proteomes" id="UP000695562"/>
    </source>
</evidence>
<evidence type="ECO:0000256" key="2">
    <source>
        <dbReference type="ARBA" id="ARBA00022448"/>
    </source>
</evidence>
<evidence type="ECO:0000256" key="8">
    <source>
        <dbReference type="SAM" id="MobiDB-lite"/>
    </source>
</evidence>
<evidence type="ECO:0000313" key="9">
    <source>
        <dbReference type="EMBL" id="KAF2075652.1"/>
    </source>
</evidence>
<organism evidence="9 10">
    <name type="scientific">Polysphondylium violaceum</name>
    <dbReference type="NCBI Taxonomy" id="133409"/>
    <lineage>
        <taxon>Eukaryota</taxon>
        <taxon>Amoebozoa</taxon>
        <taxon>Evosea</taxon>
        <taxon>Eumycetozoa</taxon>
        <taxon>Dictyostelia</taxon>
        <taxon>Dictyosteliales</taxon>
        <taxon>Dictyosteliaceae</taxon>
        <taxon>Polysphondylium</taxon>
    </lineage>
</organism>
<dbReference type="AlphaFoldDB" id="A0A8J4PZ35"/>
<reference evidence="9" key="1">
    <citation type="submission" date="2020-01" db="EMBL/GenBank/DDBJ databases">
        <title>Development of genomics and gene disruption for Polysphondylium violaceum indicates a role for the polyketide synthase stlB in stalk morphogenesis.</title>
        <authorList>
            <person name="Narita B."/>
            <person name="Kawabe Y."/>
            <person name="Kin K."/>
            <person name="Saito T."/>
            <person name="Gibbs R."/>
            <person name="Kuspa A."/>
            <person name="Muzny D."/>
            <person name="Queller D."/>
            <person name="Richards S."/>
            <person name="Strassman J."/>
            <person name="Sucgang R."/>
            <person name="Worley K."/>
            <person name="Schaap P."/>
        </authorList>
    </citation>
    <scope>NUCLEOTIDE SEQUENCE</scope>
    <source>
        <strain evidence="9">QSvi11</strain>
    </source>
</reference>
<feature type="compositionally biased region" description="Polar residues" evidence="8">
    <location>
        <begin position="11"/>
        <end position="30"/>
    </location>
</feature>
<evidence type="ECO:0000256" key="6">
    <source>
        <dbReference type="PROSITE-ProRule" id="PRU00282"/>
    </source>
</evidence>
<dbReference type="PANTHER" id="PTHR24089">
    <property type="entry name" value="SOLUTE CARRIER FAMILY 25"/>
    <property type="match status" value="1"/>
</dbReference>
<dbReference type="InterPro" id="IPR002067">
    <property type="entry name" value="MCP"/>
</dbReference>
<keyword evidence="5 6" id="KW-0472">Membrane</keyword>
<dbReference type="Pfam" id="PF00153">
    <property type="entry name" value="Mito_carr"/>
    <property type="match status" value="3"/>
</dbReference>
<evidence type="ECO:0000256" key="3">
    <source>
        <dbReference type="ARBA" id="ARBA00022692"/>
    </source>
</evidence>
<evidence type="ECO:0000256" key="5">
    <source>
        <dbReference type="ARBA" id="ARBA00023136"/>
    </source>
</evidence>
<evidence type="ECO:0000256" key="4">
    <source>
        <dbReference type="ARBA" id="ARBA00022737"/>
    </source>
</evidence>
<dbReference type="InterPro" id="IPR023395">
    <property type="entry name" value="MCP_dom_sf"/>
</dbReference>
<dbReference type="GO" id="GO:0016020">
    <property type="term" value="C:membrane"/>
    <property type="evidence" value="ECO:0007669"/>
    <property type="project" value="UniProtKB-SubCell"/>
</dbReference>
<evidence type="ECO:0000256" key="7">
    <source>
        <dbReference type="RuleBase" id="RU000488"/>
    </source>
</evidence>
<feature type="repeat" description="Solcar" evidence="6">
    <location>
        <begin position="231"/>
        <end position="323"/>
    </location>
</feature>
<protein>
    <recommendedName>
        <fullName evidence="11">Mitochondrial substrate carrier family protein</fullName>
    </recommendedName>
</protein>
<feature type="repeat" description="Solcar" evidence="6">
    <location>
        <begin position="366"/>
        <end position="456"/>
    </location>
</feature>
<dbReference type="SUPFAM" id="SSF103506">
    <property type="entry name" value="Mitochondrial carrier"/>
    <property type="match status" value="1"/>
</dbReference>
<comment type="caution">
    <text evidence="9">The sequence shown here is derived from an EMBL/GenBank/DDBJ whole genome shotgun (WGS) entry which is preliminary data.</text>
</comment>
<keyword evidence="2 7" id="KW-0813">Transport</keyword>
<dbReference type="Proteomes" id="UP000695562">
    <property type="component" value="Unassembled WGS sequence"/>
</dbReference>
<evidence type="ECO:0000256" key="1">
    <source>
        <dbReference type="ARBA" id="ARBA00004141"/>
    </source>
</evidence>
<comment type="similarity">
    <text evidence="7">Belongs to the mitochondrial carrier (TC 2.A.29) family.</text>
</comment>
<dbReference type="OrthoDB" id="270584at2759"/>
<accession>A0A8J4PZ35</accession>
<dbReference type="InterPro" id="IPR018108">
    <property type="entry name" value="MCP_transmembrane"/>
</dbReference>
<feature type="region of interest" description="Disordered" evidence="8">
    <location>
        <begin position="88"/>
        <end position="118"/>
    </location>
</feature>
<feature type="region of interest" description="Disordered" evidence="8">
    <location>
        <begin position="459"/>
        <end position="486"/>
    </location>
</feature>
<evidence type="ECO:0008006" key="11">
    <source>
        <dbReference type="Google" id="ProtNLM"/>
    </source>
</evidence>
<feature type="region of interest" description="Disordered" evidence="8">
    <location>
        <begin position="1"/>
        <end position="30"/>
    </location>
</feature>
<feature type="compositionally biased region" description="Low complexity" evidence="8">
    <location>
        <begin position="91"/>
        <end position="118"/>
    </location>
</feature>
<keyword evidence="10" id="KW-1185">Reference proteome</keyword>
<dbReference type="PROSITE" id="PS50920">
    <property type="entry name" value="SOLCAR"/>
    <property type="match status" value="3"/>
</dbReference>
<proteinExistence type="inferred from homology"/>
<dbReference type="EMBL" id="AJWJ01000090">
    <property type="protein sequence ID" value="KAF2075652.1"/>
    <property type="molecule type" value="Genomic_DNA"/>
</dbReference>
<dbReference type="Gene3D" id="1.50.40.10">
    <property type="entry name" value="Mitochondrial carrier domain"/>
    <property type="match status" value="1"/>
</dbReference>
<keyword evidence="4" id="KW-0677">Repeat</keyword>
<name>A0A8J4PZ35_9MYCE</name>
<keyword evidence="3 6" id="KW-0812">Transmembrane</keyword>
<sequence>MSKAESRSLKKQNNQIPTTQSHNISSSSKSGQPYISKYYGNLVKNGKVLLSNNNISTTKLIAFSNQTTTFAKNTINKIYNSNNKQLIQSRPFTTTTPKPTRNIPNINESSSNSSNISRSILKNEKSKVKNQNLNYLLSGSIAGAISRSATAGFERLTIIQQVQGMMINDVNQRYIGCIAAIKQMLKKEGFLSWFKGNGANIVKVSPNSGIRFLTYEFCKKQFLQDPDTEKLSVPQTLASGAFAGLTSTFFTYPLDVVRVRLSLQGSSSHEMAATRYKGILHGFTKIHAEEGIRGLYKGLGTAIMSVAPWVSISFASYEGLKKLATTQTFYDHFYGKDSSLSKELNDSEKLNLKQQQLEIKSNSKGKDMIIDFICGALSGAVTMTICYPLDVLRRRMMVQGIGGSGQVIYKNGLQAFKKIFKTEGVGAFYQGIIPAYFKVVPTVAISFAVYELCKGSIGGQQHHSTENNNTNNINNNKNNNSDENDY</sequence>
<comment type="subcellular location">
    <subcellularLocation>
        <location evidence="1">Membrane</location>
        <topology evidence="1">Multi-pass membrane protein</topology>
    </subcellularLocation>
</comment>
<dbReference type="PRINTS" id="PR00926">
    <property type="entry name" value="MITOCARRIER"/>
</dbReference>
<feature type="repeat" description="Solcar" evidence="6">
    <location>
        <begin position="130"/>
        <end position="221"/>
    </location>
</feature>